<reference evidence="2 3" key="1">
    <citation type="submission" date="2023-11" db="EMBL/GenBank/DDBJ databases">
        <title>Coraliomargarita sp. nov., isolated from marine algae.</title>
        <authorList>
            <person name="Lee J.K."/>
            <person name="Baek J.H."/>
            <person name="Kim J.M."/>
            <person name="Choi D.G."/>
            <person name="Jeon C.O."/>
        </authorList>
    </citation>
    <scope>NUCLEOTIDE SEQUENCE [LARGE SCALE GENOMIC DNA]</scope>
    <source>
        <strain evidence="2 3">J2-16</strain>
    </source>
</reference>
<protein>
    <submittedName>
        <fullName evidence="2">Uncharacterized protein</fullName>
    </submittedName>
</protein>
<dbReference type="Proteomes" id="UP001324993">
    <property type="component" value="Chromosome"/>
</dbReference>
<proteinExistence type="predicted"/>
<evidence type="ECO:0000256" key="1">
    <source>
        <dbReference type="SAM" id="Phobius"/>
    </source>
</evidence>
<dbReference type="RefSeq" id="WP_319833718.1">
    <property type="nucleotide sequence ID" value="NZ_CP138858.1"/>
</dbReference>
<keyword evidence="3" id="KW-1185">Reference proteome</keyword>
<evidence type="ECO:0000313" key="3">
    <source>
        <dbReference type="Proteomes" id="UP001324993"/>
    </source>
</evidence>
<organism evidence="2 3">
    <name type="scientific">Coraliomargarita algicola</name>
    <dbReference type="NCBI Taxonomy" id="3092156"/>
    <lineage>
        <taxon>Bacteria</taxon>
        <taxon>Pseudomonadati</taxon>
        <taxon>Verrucomicrobiota</taxon>
        <taxon>Opitutia</taxon>
        <taxon>Puniceicoccales</taxon>
        <taxon>Coraliomargaritaceae</taxon>
        <taxon>Coraliomargarita</taxon>
    </lineage>
</organism>
<evidence type="ECO:0000313" key="2">
    <source>
        <dbReference type="EMBL" id="WPJ96861.1"/>
    </source>
</evidence>
<dbReference type="EMBL" id="CP138858">
    <property type="protein sequence ID" value="WPJ96861.1"/>
    <property type="molecule type" value="Genomic_DNA"/>
</dbReference>
<keyword evidence="1" id="KW-0812">Transmembrane</keyword>
<feature type="transmembrane region" description="Helical" evidence="1">
    <location>
        <begin position="7"/>
        <end position="30"/>
    </location>
</feature>
<feature type="transmembrane region" description="Helical" evidence="1">
    <location>
        <begin position="63"/>
        <end position="84"/>
    </location>
</feature>
<name>A0ABZ0RP00_9BACT</name>
<gene>
    <name evidence="2" type="ORF">SH580_03965</name>
</gene>
<sequence>MKRAFKLAGISLFVWGVTLVPVYIVATFIVNSMNPEAVEFRQGKTTSISSPRMLIYSTQKSEFMKLAMITSLVISQTAVVASVFSKQDESKW</sequence>
<accession>A0ABZ0RP00</accession>
<keyword evidence="1" id="KW-0472">Membrane</keyword>
<keyword evidence="1" id="KW-1133">Transmembrane helix</keyword>